<accession>A0A1J7GMP1</accession>
<organism evidence="1 2">
    <name type="scientific">Lupinus angustifolius</name>
    <name type="common">Narrow-leaved blue lupine</name>
    <dbReference type="NCBI Taxonomy" id="3871"/>
    <lineage>
        <taxon>Eukaryota</taxon>
        <taxon>Viridiplantae</taxon>
        <taxon>Streptophyta</taxon>
        <taxon>Embryophyta</taxon>
        <taxon>Tracheophyta</taxon>
        <taxon>Spermatophyta</taxon>
        <taxon>Magnoliopsida</taxon>
        <taxon>eudicotyledons</taxon>
        <taxon>Gunneridae</taxon>
        <taxon>Pentapetalae</taxon>
        <taxon>rosids</taxon>
        <taxon>fabids</taxon>
        <taxon>Fabales</taxon>
        <taxon>Fabaceae</taxon>
        <taxon>Papilionoideae</taxon>
        <taxon>50 kb inversion clade</taxon>
        <taxon>genistoids sensu lato</taxon>
        <taxon>core genistoids</taxon>
        <taxon>Genisteae</taxon>
        <taxon>Lupinus</taxon>
    </lineage>
</organism>
<dbReference type="Proteomes" id="UP000188354">
    <property type="component" value="Chromosome LG11"/>
</dbReference>
<protein>
    <submittedName>
        <fullName evidence="1">Uncharacterized protein</fullName>
    </submittedName>
</protein>
<evidence type="ECO:0000313" key="2">
    <source>
        <dbReference type="Proteomes" id="UP000188354"/>
    </source>
</evidence>
<name>A0A1J7GMP1_LUPAN</name>
<evidence type="ECO:0000313" key="1">
    <source>
        <dbReference type="EMBL" id="OIW01692.1"/>
    </source>
</evidence>
<sequence>MTISRAIVLPLQSVYASSREESWIRCVSRFSCRGSLLLILVSSMGMNKDLVVLVWKCAIT</sequence>
<keyword evidence="2" id="KW-1185">Reference proteome</keyword>
<proteinExistence type="predicted"/>
<dbReference type="AlphaFoldDB" id="A0A1J7GMP1"/>
<dbReference type="EMBL" id="CM007371">
    <property type="protein sequence ID" value="OIW01692.1"/>
    <property type="molecule type" value="Genomic_DNA"/>
</dbReference>
<gene>
    <name evidence="1" type="ORF">TanjilG_01199</name>
</gene>
<dbReference type="Gramene" id="OIW01692">
    <property type="protein sequence ID" value="OIW01692"/>
    <property type="gene ID" value="TanjilG_01199"/>
</dbReference>
<reference evidence="1 2" key="1">
    <citation type="journal article" date="2017" name="Plant Biotechnol. J.">
        <title>A comprehensive draft genome sequence for lupin (Lupinus angustifolius), an emerging health food: insights into plant-microbe interactions and legume evolution.</title>
        <authorList>
            <person name="Hane J.K."/>
            <person name="Ming Y."/>
            <person name="Kamphuis L.G."/>
            <person name="Nelson M.N."/>
            <person name="Garg G."/>
            <person name="Atkins C.A."/>
            <person name="Bayer P.E."/>
            <person name="Bravo A."/>
            <person name="Bringans S."/>
            <person name="Cannon S."/>
            <person name="Edwards D."/>
            <person name="Foley R."/>
            <person name="Gao L.L."/>
            <person name="Harrison M.J."/>
            <person name="Huang W."/>
            <person name="Hurgobin B."/>
            <person name="Li S."/>
            <person name="Liu C.W."/>
            <person name="McGrath A."/>
            <person name="Morahan G."/>
            <person name="Murray J."/>
            <person name="Weller J."/>
            <person name="Jian J."/>
            <person name="Singh K.B."/>
        </authorList>
    </citation>
    <scope>NUCLEOTIDE SEQUENCE [LARGE SCALE GENOMIC DNA]</scope>
    <source>
        <strain evidence="2">cv. Tanjil</strain>
        <tissue evidence="1">Whole plant</tissue>
    </source>
</reference>